<name>A0A8S5N0B7_9CAUD</name>
<protein>
    <submittedName>
        <fullName evidence="1">Uncharacterized protein</fullName>
    </submittedName>
</protein>
<dbReference type="EMBL" id="BK015022">
    <property type="protein sequence ID" value="DAD87571.1"/>
    <property type="molecule type" value="Genomic_DNA"/>
</dbReference>
<proteinExistence type="predicted"/>
<accession>A0A8S5N0B7</accession>
<organism evidence="1">
    <name type="scientific">Siphoviridae sp. ctAUQ2</name>
    <dbReference type="NCBI Taxonomy" id="2826182"/>
    <lineage>
        <taxon>Viruses</taxon>
        <taxon>Duplodnaviria</taxon>
        <taxon>Heunggongvirae</taxon>
        <taxon>Uroviricota</taxon>
        <taxon>Caudoviricetes</taxon>
    </lineage>
</organism>
<sequence>MPRLADMLCQSVNNSSDFDSAWYVRFAFNLKVDIPKAREIFQKYGKGYIYAPGGFAMPDTPYQRRKMVANFGACVVVTSDGETWVRTPSQIGAKNRKRAIRMAARERHGIENLERGLMEKSRLERMFHDCQGVPCPKRGGKANAHSDIGKYVNNTRRVTMSDHEAWSMPKVRFIQINLDL</sequence>
<evidence type="ECO:0000313" key="1">
    <source>
        <dbReference type="EMBL" id="DAD87571.1"/>
    </source>
</evidence>
<reference evidence="1" key="1">
    <citation type="journal article" date="2021" name="Proc. Natl. Acad. Sci. U.S.A.">
        <title>A Catalog of Tens of Thousands of Viruses from Human Metagenomes Reveals Hidden Associations with Chronic Diseases.</title>
        <authorList>
            <person name="Tisza M.J."/>
            <person name="Buck C.B."/>
        </authorList>
    </citation>
    <scope>NUCLEOTIDE SEQUENCE</scope>
    <source>
        <strain evidence="1">CtAUQ2</strain>
    </source>
</reference>